<reference evidence="1 2" key="1">
    <citation type="submission" date="2015-02" db="EMBL/GenBank/DDBJ databases">
        <title>Pseudomonas helleri sp. nov. and Pseudomonas weihenstephanensis sp. nov., isolated from raw cows milk.</title>
        <authorList>
            <person name="von Neubeck M."/>
            <person name="Huptas C."/>
            <person name="Wenning M."/>
            <person name="Scherer S."/>
        </authorList>
    </citation>
    <scope>NUCLEOTIDE SEQUENCE [LARGE SCALE GENOMIC DNA]</scope>
    <source>
        <strain evidence="1 2">DSM 29166</strain>
    </source>
</reference>
<dbReference type="InterPro" id="IPR012673">
    <property type="entry name" value="T3SS_SynN"/>
</dbReference>
<dbReference type="Proteomes" id="UP000036325">
    <property type="component" value="Unassembled WGS sequence"/>
</dbReference>
<dbReference type="EMBL" id="JYLF01000003">
    <property type="protein sequence ID" value="KMN14288.1"/>
    <property type="molecule type" value="Genomic_DNA"/>
</dbReference>
<evidence type="ECO:0000313" key="1">
    <source>
        <dbReference type="EMBL" id="KMN14288.1"/>
    </source>
</evidence>
<accession>A0A0J6IPZ7</accession>
<protein>
    <submittedName>
        <fullName evidence="1">Molecular chaperone</fullName>
    </submittedName>
</protein>
<comment type="caution">
    <text evidence="1">The sequence shown here is derived from an EMBL/GenBank/DDBJ whole genome shotgun (WGS) entry which is preliminary data.</text>
</comment>
<dbReference type="Gene3D" id="3.30.1460.10">
    <property type="match status" value="1"/>
</dbReference>
<dbReference type="RefSeq" id="WP_048364102.1">
    <property type="nucleotide sequence ID" value="NZ_JAAEBV010000002.1"/>
</dbReference>
<proteinExistence type="predicted"/>
<dbReference type="PATRIC" id="fig|1608994.3.peg.2591"/>
<dbReference type="GO" id="GO:0009306">
    <property type="term" value="P:protein secretion"/>
    <property type="evidence" value="ECO:0007669"/>
    <property type="project" value="InterPro"/>
</dbReference>
<dbReference type="NCBIfam" id="TIGR02503">
    <property type="entry name" value="type_III_SycN"/>
    <property type="match status" value="1"/>
</dbReference>
<organism evidence="1 2">
    <name type="scientific">Pseudomonas weihenstephanensis</name>
    <dbReference type="NCBI Taxonomy" id="1608994"/>
    <lineage>
        <taxon>Bacteria</taxon>
        <taxon>Pseudomonadati</taxon>
        <taxon>Pseudomonadota</taxon>
        <taxon>Gammaproteobacteria</taxon>
        <taxon>Pseudomonadales</taxon>
        <taxon>Pseudomonadaceae</taxon>
        <taxon>Pseudomonas</taxon>
    </lineage>
</organism>
<evidence type="ECO:0000313" key="2">
    <source>
        <dbReference type="Proteomes" id="UP000036325"/>
    </source>
</evidence>
<gene>
    <name evidence="1" type="ORF">TU86_09855</name>
</gene>
<dbReference type="CDD" id="cd17031">
    <property type="entry name" value="T3SC_IA_SycN-like"/>
    <property type="match status" value="1"/>
</dbReference>
<accession>A0A0J6IYW2</accession>
<dbReference type="SUPFAM" id="SSF69635">
    <property type="entry name" value="Type III secretory system chaperone-like"/>
    <property type="match status" value="1"/>
</dbReference>
<dbReference type="AlphaFoldDB" id="A0A0J6IYW2"/>
<name>A0A0J6IYW2_9PSED</name>
<sequence>MQWIDQALAQFCQDMGVALPSPLSDLIQLEFEHMGTLQLERHANGLTVWLALELPWHQAHQGMLRAMSRSYSRAAPELPLRCGWSGDTRLLLLITLDARRVTAPVLHQALRTLIRVRDEVIAP</sequence>
<dbReference type="OrthoDB" id="6969782at2"/>
<dbReference type="STRING" id="1608994.TU86_09855"/>
<dbReference type="Pfam" id="PF21665">
    <property type="entry name" value="Type_III_SycN"/>
    <property type="match status" value="1"/>
</dbReference>